<dbReference type="KEGG" id="sxi:SXIM_36180"/>
<dbReference type="Pfam" id="PF03995">
    <property type="entry name" value="Inhibitor_I36"/>
    <property type="match status" value="1"/>
</dbReference>
<proteinExistence type="predicted"/>
<dbReference type="Gene3D" id="2.60.20.10">
    <property type="entry name" value="Crystallins"/>
    <property type="match status" value="1"/>
</dbReference>
<evidence type="ECO:0000313" key="3">
    <source>
        <dbReference type="Proteomes" id="UP000034034"/>
    </source>
</evidence>
<gene>
    <name evidence="2" type="ORF">SXIM_36180</name>
</gene>
<feature type="signal peptide" evidence="1">
    <location>
        <begin position="1"/>
        <end position="35"/>
    </location>
</feature>
<protein>
    <submittedName>
        <fullName evidence="2">Phosphoenolpyruvate carboxykinase</fullName>
    </submittedName>
</protein>
<evidence type="ECO:0000256" key="1">
    <source>
        <dbReference type="SAM" id="SignalP"/>
    </source>
</evidence>
<dbReference type="PATRIC" id="fig|408015.6.peg.3667"/>
<accession>A0A0F7FWL4</accession>
<dbReference type="Proteomes" id="UP000034034">
    <property type="component" value="Chromosome"/>
</dbReference>
<sequence>MKNRIKALRTKIGIAAGATVLAGVGIGAMATPAQAAYSDCSAGALCAYLSTSGGGSPGQVFGDNSNLRQYDKFARAKSLKNNGNQCNVRLWVGTGFTGDNHRLTRGHVISNTQTWNNGMFRNGVGANKWC</sequence>
<keyword evidence="1" id="KW-0732">Signal</keyword>
<organism evidence="2 3">
    <name type="scientific">Streptomyces xiamenensis</name>
    <dbReference type="NCBI Taxonomy" id="408015"/>
    <lineage>
        <taxon>Bacteria</taxon>
        <taxon>Bacillati</taxon>
        <taxon>Actinomycetota</taxon>
        <taxon>Actinomycetes</taxon>
        <taxon>Kitasatosporales</taxon>
        <taxon>Streptomycetaceae</taxon>
        <taxon>Streptomyces</taxon>
    </lineage>
</organism>
<dbReference type="GO" id="GO:0016301">
    <property type="term" value="F:kinase activity"/>
    <property type="evidence" value="ECO:0007669"/>
    <property type="project" value="UniProtKB-KW"/>
</dbReference>
<dbReference type="RefSeq" id="WP_046724675.1">
    <property type="nucleotide sequence ID" value="NZ_CP009922.3"/>
</dbReference>
<name>A0A0F7FWL4_9ACTN</name>
<keyword evidence="3" id="KW-1185">Reference proteome</keyword>
<dbReference type="STRING" id="408015.SXIM_36180"/>
<dbReference type="EMBL" id="CP009922">
    <property type="protein sequence ID" value="AKG45002.1"/>
    <property type="molecule type" value="Genomic_DNA"/>
</dbReference>
<feature type="chain" id="PRO_5002515797" evidence="1">
    <location>
        <begin position="36"/>
        <end position="130"/>
    </location>
</feature>
<dbReference type="AlphaFoldDB" id="A0A0F7FWL4"/>
<reference evidence="2" key="1">
    <citation type="submission" date="2019-08" db="EMBL/GenBank/DDBJ databases">
        <title>Complete genome sequence of a mangrove-derived Streptomyces xiamenensis.</title>
        <authorList>
            <person name="Xu J."/>
        </authorList>
    </citation>
    <scope>NUCLEOTIDE SEQUENCE</scope>
    <source>
        <strain evidence="2">318</strain>
    </source>
</reference>
<evidence type="ECO:0000313" key="2">
    <source>
        <dbReference type="EMBL" id="AKG45002.1"/>
    </source>
</evidence>
<dbReference type="HOGENOM" id="CLU_1937046_0_0_11"/>